<evidence type="ECO:0000256" key="7">
    <source>
        <dbReference type="SAM" id="Phobius"/>
    </source>
</evidence>
<reference evidence="9 10" key="1">
    <citation type="journal article" date="2017" name="Biochemistry">
        <title>Identification of the Biosynthetic Pathway for the Antibiotic Bicyclomycin.</title>
        <authorList>
            <person name="Patteson J."/>
            <person name="Cai W."/>
            <person name="Johnson R.A."/>
            <person name="Santa Maria K."/>
            <person name="Li B."/>
        </authorList>
    </citation>
    <scope>NUCLEOTIDE SEQUENCE [LARGE SCALE GENOMIC DNA]</scope>
    <source>
        <strain evidence="9 10">ATCC 21532</strain>
    </source>
</reference>
<evidence type="ECO:0000313" key="9">
    <source>
        <dbReference type="EMBL" id="PHQ48700.1"/>
    </source>
</evidence>
<organism evidence="9 10">
    <name type="scientific">Streptomyces cinnamoneus</name>
    <name type="common">Streptoverticillium cinnamoneum</name>
    <dbReference type="NCBI Taxonomy" id="53446"/>
    <lineage>
        <taxon>Bacteria</taxon>
        <taxon>Bacillati</taxon>
        <taxon>Actinomycetota</taxon>
        <taxon>Actinomycetes</taxon>
        <taxon>Kitasatosporales</taxon>
        <taxon>Streptomycetaceae</taxon>
        <taxon>Streptomyces</taxon>
        <taxon>Streptomyces cinnamoneus group</taxon>
    </lineage>
</organism>
<dbReference type="OrthoDB" id="4227931at2"/>
<dbReference type="AlphaFoldDB" id="A0A2G1XBW6"/>
<dbReference type="Pfam" id="PF07947">
    <property type="entry name" value="YhhN"/>
    <property type="match status" value="1"/>
</dbReference>
<evidence type="ECO:0000256" key="1">
    <source>
        <dbReference type="ARBA" id="ARBA00004141"/>
    </source>
</evidence>
<evidence type="ECO:0000256" key="4">
    <source>
        <dbReference type="ARBA" id="ARBA00022989"/>
    </source>
</evidence>
<gene>
    <name evidence="9" type="ORF">BLA24_28770</name>
</gene>
<dbReference type="RefSeq" id="WP_099201981.1">
    <property type="nucleotide sequence ID" value="NZ_JBIRXA010000001.1"/>
</dbReference>
<dbReference type="Proteomes" id="UP000222531">
    <property type="component" value="Unassembled WGS sequence"/>
</dbReference>
<keyword evidence="8" id="KW-0732">Signal</keyword>
<comment type="subcellular location">
    <subcellularLocation>
        <location evidence="1">Membrane</location>
        <topology evidence="1">Multi-pass membrane protein</topology>
    </subcellularLocation>
</comment>
<dbReference type="PANTHER" id="PTHR31885:SF6">
    <property type="entry name" value="GH04784P"/>
    <property type="match status" value="1"/>
</dbReference>
<evidence type="ECO:0000313" key="10">
    <source>
        <dbReference type="Proteomes" id="UP000222531"/>
    </source>
</evidence>
<evidence type="ECO:0000256" key="3">
    <source>
        <dbReference type="ARBA" id="ARBA00022692"/>
    </source>
</evidence>
<comment type="caution">
    <text evidence="9">The sequence shown here is derived from an EMBL/GenBank/DDBJ whole genome shotgun (WGS) entry which is preliminary data.</text>
</comment>
<keyword evidence="10" id="KW-1185">Reference proteome</keyword>
<feature type="transmembrane region" description="Helical" evidence="7">
    <location>
        <begin position="77"/>
        <end position="98"/>
    </location>
</feature>
<feature type="transmembrane region" description="Helical" evidence="7">
    <location>
        <begin position="186"/>
        <end position="205"/>
    </location>
</feature>
<keyword evidence="4 7" id="KW-1133">Transmembrane helix</keyword>
<keyword evidence="3 7" id="KW-0812">Transmembrane</keyword>
<accession>A0A2G1XBW6</accession>
<evidence type="ECO:0000256" key="2">
    <source>
        <dbReference type="ARBA" id="ARBA00007375"/>
    </source>
</evidence>
<evidence type="ECO:0000256" key="5">
    <source>
        <dbReference type="ARBA" id="ARBA00023136"/>
    </source>
</evidence>
<dbReference type="GO" id="GO:0016787">
    <property type="term" value="F:hydrolase activity"/>
    <property type="evidence" value="ECO:0007669"/>
    <property type="project" value="TreeGrafter"/>
</dbReference>
<feature type="region of interest" description="Disordered" evidence="6">
    <location>
        <begin position="212"/>
        <end position="250"/>
    </location>
</feature>
<proteinExistence type="inferred from homology"/>
<comment type="similarity">
    <text evidence="2">Belongs to the TMEM86 family.</text>
</comment>
<keyword evidence="5 7" id="KW-0472">Membrane</keyword>
<protein>
    <submittedName>
        <fullName evidence="9">Uncharacterized protein</fullName>
    </submittedName>
</protein>
<feature type="transmembrane region" description="Helical" evidence="7">
    <location>
        <begin position="110"/>
        <end position="128"/>
    </location>
</feature>
<feature type="transmembrane region" description="Helical" evidence="7">
    <location>
        <begin position="134"/>
        <end position="150"/>
    </location>
</feature>
<dbReference type="PANTHER" id="PTHR31885">
    <property type="entry name" value="GH04784P"/>
    <property type="match status" value="1"/>
</dbReference>
<evidence type="ECO:0000256" key="8">
    <source>
        <dbReference type="SAM" id="SignalP"/>
    </source>
</evidence>
<feature type="transmembrane region" description="Helical" evidence="7">
    <location>
        <begin position="157"/>
        <end position="180"/>
    </location>
</feature>
<feature type="signal peptide" evidence="8">
    <location>
        <begin position="1"/>
        <end position="26"/>
    </location>
</feature>
<sequence length="250" mass="25786">MRRSAASRAARAAFAVAAATHLTALAAGATVLALATKPLLMPLLAVHVLTRGGPRLLAVALLFGCGGDVLLQCGGDALFRAGMGSFAAGHVCYLVLFARHGSPGGARTHRLAAGYAAAWLGTVTLLWPDLDADLRLPVAGYSLLLTAMALGATRARLWTAAGGALFLLSDTLIATGLAGWPQAPVPQFWVMLTYLAAQCLLAYGVRRCDGESGGTGLQPPGPSSDRRPAGRTSRSRQFLTAARASTMPKP</sequence>
<name>A0A2G1XBW6_STRCJ</name>
<dbReference type="EMBL" id="NHZO01000161">
    <property type="protein sequence ID" value="PHQ48700.1"/>
    <property type="molecule type" value="Genomic_DNA"/>
</dbReference>
<feature type="chain" id="PRO_5044380828" evidence="8">
    <location>
        <begin position="27"/>
        <end position="250"/>
    </location>
</feature>
<dbReference type="GO" id="GO:0016020">
    <property type="term" value="C:membrane"/>
    <property type="evidence" value="ECO:0007669"/>
    <property type="project" value="UniProtKB-SubCell"/>
</dbReference>
<dbReference type="InterPro" id="IPR012506">
    <property type="entry name" value="TMEM86B-like"/>
</dbReference>
<evidence type="ECO:0000256" key="6">
    <source>
        <dbReference type="SAM" id="MobiDB-lite"/>
    </source>
</evidence>